<dbReference type="PROSITE" id="PS51375">
    <property type="entry name" value="PPR"/>
    <property type="match status" value="4"/>
</dbReference>
<feature type="repeat" description="PPR" evidence="2">
    <location>
        <begin position="233"/>
        <end position="267"/>
    </location>
</feature>
<evidence type="ECO:0000313" key="3">
    <source>
        <dbReference type="EMBL" id="KAD4178317.1"/>
    </source>
</evidence>
<dbReference type="OrthoDB" id="1662615at2759"/>
<dbReference type="Pfam" id="PF01535">
    <property type="entry name" value="PPR"/>
    <property type="match status" value="3"/>
</dbReference>
<evidence type="ECO:0000256" key="1">
    <source>
        <dbReference type="ARBA" id="ARBA00022737"/>
    </source>
</evidence>
<feature type="repeat" description="PPR" evidence="2">
    <location>
        <begin position="295"/>
        <end position="329"/>
    </location>
</feature>
<feature type="repeat" description="PPR" evidence="2">
    <location>
        <begin position="396"/>
        <end position="426"/>
    </location>
</feature>
<reference evidence="3 4" key="1">
    <citation type="submission" date="2019-05" db="EMBL/GenBank/DDBJ databases">
        <title>Mikania micrantha, genome provides insights into the molecular mechanism of rapid growth.</title>
        <authorList>
            <person name="Liu B."/>
        </authorList>
    </citation>
    <scope>NUCLEOTIDE SEQUENCE [LARGE SCALE GENOMIC DNA]</scope>
    <source>
        <strain evidence="3">NLD-2019</strain>
        <tissue evidence="3">Leaf</tissue>
    </source>
</reference>
<dbReference type="InterPro" id="IPR011990">
    <property type="entry name" value="TPR-like_helical_dom_sf"/>
</dbReference>
<evidence type="ECO:0000256" key="2">
    <source>
        <dbReference type="PROSITE-ProRule" id="PRU00708"/>
    </source>
</evidence>
<dbReference type="NCBIfam" id="TIGR00756">
    <property type="entry name" value="PPR"/>
    <property type="match status" value="5"/>
</dbReference>
<accession>A0A5N6MW70</accession>
<proteinExistence type="predicted"/>
<evidence type="ECO:0008006" key="5">
    <source>
        <dbReference type="Google" id="ProtNLM"/>
    </source>
</evidence>
<sequence>MKVLATIKKSYLSNYKQSQRIFLQHQFITTSELAQLDPFNSSYNDTSDLHKNGCCSETSNNCYKPNGYDLVYQIRECTNSGIYNYGEQLHCYVLRSGFTANVFVSSALINFYVKLDHMKDAHKLFDEIPEPGLVAWNSLISGYVHSGKFYQAMGLFLQLERSSVCSDSYSYTAVLSVCGQLNFLPLGKSVHSMIIKSGVECSTFISNCLIDMYGKCELVEDAIKIFKKMWFKDTVSWNSVIAACTRNQRIDQAVGFLNQMPNPDAISYNEIITGIASLGNMEQAIAVLSTMPNPNSSSYNTILTGYVNHNDPKNALQFFNQMHLNGVKMDEFTFSSILSGVARVGAHKSGALIHCCVMKLGFDESVVIGSALIDMYSKCGQVNAANFMFESLPNKNIVTYNAIISGFAHNGNSAKVIELFEQLKHTKDLQPDGITFLNVLSACWHSKTPLEVATQYFESMIHDYKIDPTVEHCSCIIRVMGHEGEVCQAEEMINQLGFESCGGVWRALIAACAVCGDLKVAKTAAKKVIDLEGDSDFVYVMMSNIYARFGKWEDAGATRNIMRDKKSVPCERDLQLLEVVLRQDVNLAAATALCRGNSDCTHPSSDGHLSINRIITINLSYHLFTRSNSLNIKSKDDTFDKNIQNVQEAIASGTKARVAIHTTSRMRTIQVSSIAYSNLHMDKLYICITQKYLETEKRGTGEAVDLVGRGNFGDEEADLDIEVDLKADLRFEIEALIKNLLHLEAIANIARSEI</sequence>
<protein>
    <recommendedName>
        <fullName evidence="5">Pentatricopeptide repeat-containing protein</fullName>
    </recommendedName>
</protein>
<keyword evidence="1" id="KW-0677">Repeat</keyword>
<dbReference type="FunFam" id="1.25.40.10:FF:000073">
    <property type="entry name" value="Pentatricopeptide repeat-containing protein chloroplastic"/>
    <property type="match status" value="1"/>
</dbReference>
<dbReference type="FunFam" id="1.25.40.10:FF:000090">
    <property type="entry name" value="Pentatricopeptide repeat-containing protein, chloroplastic"/>
    <property type="match status" value="1"/>
</dbReference>
<dbReference type="Proteomes" id="UP000326396">
    <property type="component" value="Linkage Group LG4"/>
</dbReference>
<dbReference type="InterPro" id="IPR046848">
    <property type="entry name" value="E_motif"/>
</dbReference>
<keyword evidence="4" id="KW-1185">Reference proteome</keyword>
<dbReference type="PANTHER" id="PTHR47926">
    <property type="entry name" value="PENTATRICOPEPTIDE REPEAT-CONTAINING PROTEIN"/>
    <property type="match status" value="1"/>
</dbReference>
<comment type="caution">
    <text evidence="3">The sequence shown here is derived from an EMBL/GenBank/DDBJ whole genome shotgun (WGS) entry which is preliminary data.</text>
</comment>
<dbReference type="InterPro" id="IPR002885">
    <property type="entry name" value="PPR_rpt"/>
</dbReference>
<dbReference type="PANTHER" id="PTHR47926:SF347">
    <property type="entry name" value="PENTATRICOPEPTIDE REPEAT-CONTAINING PROTEIN"/>
    <property type="match status" value="1"/>
</dbReference>
<name>A0A5N6MW70_9ASTR</name>
<dbReference type="Gene3D" id="1.25.40.10">
    <property type="entry name" value="Tetratricopeptide repeat domain"/>
    <property type="match status" value="5"/>
</dbReference>
<organism evidence="3 4">
    <name type="scientific">Mikania micrantha</name>
    <name type="common">bitter vine</name>
    <dbReference type="NCBI Taxonomy" id="192012"/>
    <lineage>
        <taxon>Eukaryota</taxon>
        <taxon>Viridiplantae</taxon>
        <taxon>Streptophyta</taxon>
        <taxon>Embryophyta</taxon>
        <taxon>Tracheophyta</taxon>
        <taxon>Spermatophyta</taxon>
        <taxon>Magnoliopsida</taxon>
        <taxon>eudicotyledons</taxon>
        <taxon>Gunneridae</taxon>
        <taxon>Pentapetalae</taxon>
        <taxon>asterids</taxon>
        <taxon>campanulids</taxon>
        <taxon>Asterales</taxon>
        <taxon>Asteraceae</taxon>
        <taxon>Asteroideae</taxon>
        <taxon>Heliantheae alliance</taxon>
        <taxon>Eupatorieae</taxon>
        <taxon>Mikania</taxon>
    </lineage>
</organism>
<evidence type="ECO:0000313" key="4">
    <source>
        <dbReference type="Proteomes" id="UP000326396"/>
    </source>
</evidence>
<dbReference type="InterPro" id="IPR046960">
    <property type="entry name" value="PPR_At4g14850-like_plant"/>
</dbReference>
<gene>
    <name evidence="3" type="ORF">E3N88_26908</name>
</gene>
<dbReference type="GO" id="GO:0009451">
    <property type="term" value="P:RNA modification"/>
    <property type="evidence" value="ECO:0007669"/>
    <property type="project" value="InterPro"/>
</dbReference>
<dbReference type="GO" id="GO:0003729">
    <property type="term" value="F:mRNA binding"/>
    <property type="evidence" value="ECO:0007669"/>
    <property type="project" value="UniProtKB-ARBA"/>
</dbReference>
<dbReference type="Pfam" id="PF20431">
    <property type="entry name" value="E_motif"/>
    <property type="match status" value="1"/>
</dbReference>
<dbReference type="AlphaFoldDB" id="A0A5N6MW70"/>
<dbReference type="EMBL" id="SZYD01000014">
    <property type="protein sequence ID" value="KAD4178317.1"/>
    <property type="molecule type" value="Genomic_DNA"/>
</dbReference>
<feature type="repeat" description="PPR" evidence="2">
    <location>
        <begin position="132"/>
        <end position="166"/>
    </location>
</feature>
<dbReference type="Pfam" id="PF13041">
    <property type="entry name" value="PPR_2"/>
    <property type="match status" value="3"/>
</dbReference>